<dbReference type="AlphaFoldDB" id="A0A7W4JEP0"/>
<accession>A0A7W4JEP0</accession>
<feature type="domain" description="HTH hxlR-type" evidence="5">
    <location>
        <begin position="13"/>
        <end position="111"/>
    </location>
</feature>
<keyword evidence="1" id="KW-0805">Transcription regulation</keyword>
<sequence>MTVCNPQRFAGDCPSRILFDQIADKWSMMVLAVLHPGPLRFNAIRRLLEGVTQKALTQCLRRLERNGLVSRRVITTSPVAVEYEITPLGRTLQDPLKALYAWTYAKMPEVELARQAFDQRNGKGSCSSDARSMQTGSTIRAGSDDGTSSDSGASGAAT</sequence>
<name>A0A7W4JEP0_9PROT</name>
<evidence type="ECO:0000259" key="5">
    <source>
        <dbReference type="PROSITE" id="PS51118"/>
    </source>
</evidence>
<dbReference type="PANTHER" id="PTHR33204">
    <property type="entry name" value="TRANSCRIPTIONAL REGULATOR, MARR FAMILY"/>
    <property type="match status" value="1"/>
</dbReference>
<gene>
    <name evidence="6" type="ORF">HLH29_10885</name>
</gene>
<dbReference type="GO" id="GO:0006355">
    <property type="term" value="P:regulation of DNA-templated transcription"/>
    <property type="evidence" value="ECO:0007669"/>
    <property type="project" value="UniProtKB-ARBA"/>
</dbReference>
<evidence type="ECO:0000313" key="6">
    <source>
        <dbReference type="EMBL" id="MBB2179672.1"/>
    </source>
</evidence>
<dbReference type="InterPro" id="IPR002577">
    <property type="entry name" value="HTH_HxlR"/>
</dbReference>
<dbReference type="Gene3D" id="1.10.10.10">
    <property type="entry name" value="Winged helix-like DNA-binding domain superfamily/Winged helix DNA-binding domain"/>
    <property type="match status" value="1"/>
</dbReference>
<dbReference type="InterPro" id="IPR036388">
    <property type="entry name" value="WH-like_DNA-bd_sf"/>
</dbReference>
<feature type="compositionally biased region" description="Low complexity" evidence="4">
    <location>
        <begin position="144"/>
        <end position="158"/>
    </location>
</feature>
<dbReference type="EMBL" id="JABEQL010000013">
    <property type="protein sequence ID" value="MBB2179672.1"/>
    <property type="molecule type" value="Genomic_DNA"/>
</dbReference>
<dbReference type="CDD" id="cd00090">
    <property type="entry name" value="HTH_ARSR"/>
    <property type="match status" value="1"/>
</dbReference>
<comment type="caution">
    <text evidence="6">The sequence shown here is derived from an EMBL/GenBank/DDBJ whole genome shotgun (WGS) entry which is preliminary data.</text>
</comment>
<feature type="region of interest" description="Disordered" evidence="4">
    <location>
        <begin position="120"/>
        <end position="158"/>
    </location>
</feature>
<keyword evidence="2" id="KW-0238">DNA-binding</keyword>
<dbReference type="PANTHER" id="PTHR33204:SF37">
    <property type="entry name" value="HTH-TYPE TRANSCRIPTIONAL REGULATOR YODB"/>
    <property type="match status" value="1"/>
</dbReference>
<dbReference type="InterPro" id="IPR011991">
    <property type="entry name" value="ArsR-like_HTH"/>
</dbReference>
<organism evidence="6 7">
    <name type="scientific">Gluconacetobacter tumulicola</name>
    <dbReference type="NCBI Taxonomy" id="1017177"/>
    <lineage>
        <taxon>Bacteria</taxon>
        <taxon>Pseudomonadati</taxon>
        <taxon>Pseudomonadota</taxon>
        <taxon>Alphaproteobacteria</taxon>
        <taxon>Acetobacterales</taxon>
        <taxon>Acetobacteraceae</taxon>
        <taxon>Gluconacetobacter</taxon>
    </lineage>
</organism>
<keyword evidence="7" id="KW-1185">Reference proteome</keyword>
<evidence type="ECO:0000256" key="2">
    <source>
        <dbReference type="ARBA" id="ARBA00023125"/>
    </source>
</evidence>
<dbReference type="PROSITE" id="PS51118">
    <property type="entry name" value="HTH_HXLR"/>
    <property type="match status" value="1"/>
</dbReference>
<evidence type="ECO:0000256" key="4">
    <source>
        <dbReference type="SAM" id="MobiDB-lite"/>
    </source>
</evidence>
<evidence type="ECO:0000256" key="1">
    <source>
        <dbReference type="ARBA" id="ARBA00023015"/>
    </source>
</evidence>
<reference evidence="6 7" key="1">
    <citation type="submission" date="2020-04" db="EMBL/GenBank/DDBJ databases">
        <title>Description of novel Gluconacetobacter.</title>
        <authorList>
            <person name="Sombolestani A."/>
        </authorList>
    </citation>
    <scope>NUCLEOTIDE SEQUENCE [LARGE SCALE GENOMIC DNA]</scope>
    <source>
        <strain evidence="6 7">LMG 27725</strain>
    </source>
</reference>
<evidence type="ECO:0000256" key="3">
    <source>
        <dbReference type="ARBA" id="ARBA00023163"/>
    </source>
</evidence>
<dbReference type="InterPro" id="IPR036390">
    <property type="entry name" value="WH_DNA-bd_sf"/>
</dbReference>
<proteinExistence type="predicted"/>
<dbReference type="SUPFAM" id="SSF46785">
    <property type="entry name" value="Winged helix' DNA-binding domain"/>
    <property type="match status" value="1"/>
</dbReference>
<protein>
    <submittedName>
        <fullName evidence="6">Helix-turn-helix transcriptional regulator</fullName>
    </submittedName>
</protein>
<dbReference type="Proteomes" id="UP000525623">
    <property type="component" value="Unassembled WGS sequence"/>
</dbReference>
<dbReference type="GO" id="GO:0003677">
    <property type="term" value="F:DNA binding"/>
    <property type="evidence" value="ECO:0007669"/>
    <property type="project" value="UniProtKB-KW"/>
</dbReference>
<dbReference type="Pfam" id="PF01638">
    <property type="entry name" value="HxlR"/>
    <property type="match status" value="1"/>
</dbReference>
<keyword evidence="3" id="KW-0804">Transcription</keyword>
<evidence type="ECO:0000313" key="7">
    <source>
        <dbReference type="Proteomes" id="UP000525623"/>
    </source>
</evidence>
<feature type="compositionally biased region" description="Polar residues" evidence="4">
    <location>
        <begin position="122"/>
        <end position="140"/>
    </location>
</feature>